<dbReference type="SMART" id="SM00642">
    <property type="entry name" value="Aamy"/>
    <property type="match status" value="1"/>
</dbReference>
<dbReference type="EC" id="3.2.1.1" evidence="11"/>
<feature type="active site" description="Nucleophile" evidence="7">
    <location>
        <position position="232"/>
    </location>
</feature>
<feature type="binding site" evidence="8">
    <location>
        <position position="203"/>
    </location>
    <ligand>
        <name>Ca(2+)</name>
        <dbReference type="ChEBI" id="CHEBI:29108"/>
        <label>2</label>
    </ligand>
</feature>
<dbReference type="SUPFAM" id="SSF51011">
    <property type="entry name" value="Glycosyl hydrolase domain"/>
    <property type="match status" value="1"/>
</dbReference>
<keyword evidence="6 11" id="KW-0326">Glycosidase</keyword>
<keyword evidence="12" id="KW-1185">Reference proteome</keyword>
<feature type="binding site" evidence="8">
    <location>
        <position position="236"/>
    </location>
    <ligand>
        <name>Ca(2+)</name>
        <dbReference type="ChEBI" id="CHEBI:29108"/>
        <label>1</label>
    </ligand>
</feature>
<dbReference type="InterPro" id="IPR015237">
    <property type="entry name" value="Alpha-amylase_C_pro"/>
</dbReference>
<dbReference type="Pfam" id="PF00128">
    <property type="entry name" value="Alpha-amylase"/>
    <property type="match status" value="1"/>
</dbReference>
<feature type="binding site" evidence="8">
    <location>
        <position position="195"/>
    </location>
    <ligand>
        <name>Ca(2+)</name>
        <dbReference type="ChEBI" id="CHEBI:29108"/>
        <label>1</label>
    </ligand>
</feature>
<dbReference type="GO" id="GO:0005975">
    <property type="term" value="P:carbohydrate metabolic process"/>
    <property type="evidence" value="ECO:0007669"/>
    <property type="project" value="InterPro"/>
</dbReference>
<dbReference type="InterPro" id="IPR017853">
    <property type="entry name" value="GH"/>
</dbReference>
<dbReference type="GO" id="GO:0005509">
    <property type="term" value="F:calcium ion binding"/>
    <property type="evidence" value="ECO:0007669"/>
    <property type="project" value="InterPro"/>
</dbReference>
<evidence type="ECO:0000256" key="3">
    <source>
        <dbReference type="ARBA" id="ARBA00022723"/>
    </source>
</evidence>
<evidence type="ECO:0000256" key="1">
    <source>
        <dbReference type="ARBA" id="ARBA00001913"/>
    </source>
</evidence>
<gene>
    <name evidence="11" type="ORF">EM808_24015</name>
</gene>
<dbReference type="Gene3D" id="2.40.30.140">
    <property type="match status" value="1"/>
</dbReference>
<feature type="binding site" evidence="8">
    <location>
        <position position="103"/>
    </location>
    <ligand>
        <name>Ca(2+)</name>
        <dbReference type="ChEBI" id="CHEBI:29108"/>
        <label>1</label>
    </ligand>
</feature>
<evidence type="ECO:0000313" key="11">
    <source>
        <dbReference type="EMBL" id="RVT57816.1"/>
    </source>
</evidence>
<feature type="active site" description="Proton donor" evidence="7">
    <location>
        <position position="262"/>
    </location>
</feature>
<dbReference type="PRINTS" id="PR00110">
    <property type="entry name" value="ALPHAAMYLASE"/>
</dbReference>
<dbReference type="NCBIfam" id="NF006968">
    <property type="entry name" value="PRK09441.1-1"/>
    <property type="match status" value="1"/>
</dbReference>
<evidence type="ECO:0000256" key="7">
    <source>
        <dbReference type="PIRSR" id="PIRSR001021-1"/>
    </source>
</evidence>
<dbReference type="GO" id="GO:0004556">
    <property type="term" value="F:alpha-amylase activity"/>
    <property type="evidence" value="ECO:0007669"/>
    <property type="project" value="UniProtKB-EC"/>
</dbReference>
<reference evidence="11 12" key="1">
    <citation type="submission" date="2019-01" db="EMBL/GenBank/DDBJ databases">
        <title>Bacillus sp. M5HDSG1-1, whole genome shotgun sequence.</title>
        <authorList>
            <person name="Tuo L."/>
        </authorList>
    </citation>
    <scope>NUCLEOTIDE SEQUENCE [LARGE SCALE GENOMIC DNA]</scope>
    <source>
        <strain evidence="11 12">M5HDSG1-1</strain>
    </source>
</reference>
<dbReference type="Gene3D" id="3.20.20.80">
    <property type="entry name" value="Glycosidases"/>
    <property type="match status" value="1"/>
</dbReference>
<dbReference type="EMBL" id="RZTZ01000015">
    <property type="protein sequence ID" value="RVT57816.1"/>
    <property type="molecule type" value="Genomic_DNA"/>
</dbReference>
<accession>A0A3S3SH43</accession>
<dbReference type="RefSeq" id="WP_127741615.1">
    <property type="nucleotide sequence ID" value="NZ_RZTZ01000015.1"/>
</dbReference>
<proteinExistence type="inferred from homology"/>
<dbReference type="Pfam" id="PF09154">
    <property type="entry name" value="Alpha-amy_C_pro"/>
    <property type="match status" value="1"/>
</dbReference>
<keyword evidence="4 11" id="KW-0378">Hydrolase</keyword>
<dbReference type="InterPro" id="IPR013776">
    <property type="entry name" value="A-amylase_thermo"/>
</dbReference>
<sequence>MENKTIMQFFEWHLDADGNHWKRLKERASELKEAGIDAVWVPPVTKGITQDDNGYGIYDLYDLGEFDQKGTVRTKYGTKEELLEAIQACHNVGISVYVDIVMNHKAGADELETFKVVEVNPDNREEDISEPYDIEGWTKFTFPGRNGQYSDFQWNYTHFNGTDYDAKEEKEGVFRILGENKYWNNNVDKELGNYDFLMFSNIDFNNETVREEMFKWGTWISETLSCNGFRLDAIKHINHEFIKDFAVNLKKEKGDDFYFVGEFWKGEIDECKQFLEEMDYTIDLFDVPLHYKLHTASIQGSEFDLSTIFDDTLVKLHPMNSVTFVDNHDTQPNESLESWVEDWFKQIAYSLILLREDGYPCVFYGDYYGIKGPVPVDGKQMAIDPLLYARKKKAYGQQDDYFDDKNVIGWVRHGDENIEKSGCAVVISNDMEGSKRMFVGTERAGETWVDLTNTRNEEIVIEEDGFADFLVNGQSVSVWGLPN</sequence>
<comment type="similarity">
    <text evidence="2 9">Belongs to the glycosyl hydrolase 13 family.</text>
</comment>
<keyword evidence="8" id="KW-0106">Calcium</keyword>
<evidence type="ECO:0000256" key="4">
    <source>
        <dbReference type="ARBA" id="ARBA00022801"/>
    </source>
</evidence>
<keyword evidence="5" id="KW-0119">Carbohydrate metabolism</keyword>
<protein>
    <submittedName>
        <fullName evidence="11">Alpha-amylase</fullName>
        <ecNumber evidence="11">3.2.1.1</ecNumber>
    </submittedName>
</protein>
<dbReference type="Proteomes" id="UP000288024">
    <property type="component" value="Unassembled WGS sequence"/>
</dbReference>
<dbReference type="InterPro" id="IPR006047">
    <property type="entry name" value="GH13_cat_dom"/>
</dbReference>
<dbReference type="CDD" id="cd11318">
    <property type="entry name" value="AmyAc_bac_fung_AmyA"/>
    <property type="match status" value="1"/>
</dbReference>
<dbReference type="NCBIfam" id="NF006969">
    <property type="entry name" value="PRK09441.1-2"/>
    <property type="match status" value="1"/>
</dbReference>
<evidence type="ECO:0000256" key="2">
    <source>
        <dbReference type="ARBA" id="ARBA00008061"/>
    </source>
</evidence>
<keyword evidence="3 8" id="KW-0479">Metal-binding</keyword>
<comment type="cofactor">
    <cofactor evidence="1">
        <name>Ca(2+)</name>
        <dbReference type="ChEBI" id="CHEBI:29108"/>
    </cofactor>
</comment>
<dbReference type="AlphaFoldDB" id="A0A3S3SH43"/>
<dbReference type="Gene3D" id="2.60.40.1180">
    <property type="entry name" value="Golgi alpha-mannosidase II"/>
    <property type="match status" value="1"/>
</dbReference>
<dbReference type="PANTHER" id="PTHR43447">
    <property type="entry name" value="ALPHA-AMYLASE"/>
    <property type="match status" value="1"/>
</dbReference>
<feature type="domain" description="Glycosyl hydrolase family 13 catalytic" evidence="10">
    <location>
        <begin position="4"/>
        <end position="390"/>
    </location>
</feature>
<evidence type="ECO:0000256" key="5">
    <source>
        <dbReference type="ARBA" id="ARBA00023277"/>
    </source>
</evidence>
<evidence type="ECO:0000256" key="6">
    <source>
        <dbReference type="ARBA" id="ARBA00023295"/>
    </source>
</evidence>
<evidence type="ECO:0000313" key="12">
    <source>
        <dbReference type="Proteomes" id="UP000288024"/>
    </source>
</evidence>
<evidence type="ECO:0000256" key="9">
    <source>
        <dbReference type="RuleBase" id="RU003615"/>
    </source>
</evidence>
<organism evidence="11 12">
    <name type="scientific">Niallia taxi</name>
    <dbReference type="NCBI Taxonomy" id="2499688"/>
    <lineage>
        <taxon>Bacteria</taxon>
        <taxon>Bacillati</taxon>
        <taxon>Bacillota</taxon>
        <taxon>Bacilli</taxon>
        <taxon>Bacillales</taxon>
        <taxon>Bacillaceae</taxon>
        <taxon>Niallia</taxon>
    </lineage>
</organism>
<dbReference type="PIRSF" id="PIRSF001021">
    <property type="entry name" value="Alph-amls_thrmst"/>
    <property type="match status" value="1"/>
</dbReference>
<dbReference type="SUPFAM" id="SSF51445">
    <property type="entry name" value="(Trans)glycosidases"/>
    <property type="match status" value="1"/>
</dbReference>
<comment type="caution">
    <text evidence="11">The sequence shown here is derived from an EMBL/GenBank/DDBJ whole genome shotgun (WGS) entry which is preliminary data.</text>
</comment>
<name>A0A3S3SH43_9BACI</name>
<evidence type="ECO:0000256" key="8">
    <source>
        <dbReference type="PIRSR" id="PIRSR001021-2"/>
    </source>
</evidence>
<dbReference type="InterPro" id="IPR013780">
    <property type="entry name" value="Glyco_hydro_b"/>
</dbReference>
<dbReference type="InterPro" id="IPR006046">
    <property type="entry name" value="Alpha_amylase"/>
</dbReference>
<evidence type="ECO:0000259" key="10">
    <source>
        <dbReference type="SMART" id="SM00642"/>
    </source>
</evidence>